<evidence type="ECO:0000313" key="2">
    <source>
        <dbReference type="Proteomes" id="UP000814033"/>
    </source>
</evidence>
<reference evidence="1" key="1">
    <citation type="submission" date="2021-02" db="EMBL/GenBank/DDBJ databases">
        <authorList>
            <consortium name="DOE Joint Genome Institute"/>
            <person name="Ahrendt S."/>
            <person name="Looney B.P."/>
            <person name="Miyauchi S."/>
            <person name="Morin E."/>
            <person name="Drula E."/>
            <person name="Courty P.E."/>
            <person name="Chicoki N."/>
            <person name="Fauchery L."/>
            <person name="Kohler A."/>
            <person name="Kuo A."/>
            <person name="Labutti K."/>
            <person name="Pangilinan J."/>
            <person name="Lipzen A."/>
            <person name="Riley R."/>
            <person name="Andreopoulos W."/>
            <person name="He G."/>
            <person name="Johnson J."/>
            <person name="Barry K.W."/>
            <person name="Grigoriev I.V."/>
            <person name="Nagy L."/>
            <person name="Hibbett D."/>
            <person name="Henrissat B."/>
            <person name="Matheny P.B."/>
            <person name="Labbe J."/>
            <person name="Martin F."/>
        </authorList>
    </citation>
    <scope>NUCLEOTIDE SEQUENCE</scope>
    <source>
        <strain evidence="1">FP105234-sp</strain>
    </source>
</reference>
<keyword evidence="2" id="KW-1185">Reference proteome</keyword>
<reference evidence="1" key="2">
    <citation type="journal article" date="2022" name="New Phytol.">
        <title>Evolutionary transition to the ectomycorrhizal habit in the genomes of a hyperdiverse lineage of mushroom-forming fungi.</title>
        <authorList>
            <person name="Looney B."/>
            <person name="Miyauchi S."/>
            <person name="Morin E."/>
            <person name="Drula E."/>
            <person name="Courty P.E."/>
            <person name="Kohler A."/>
            <person name="Kuo A."/>
            <person name="LaButti K."/>
            <person name="Pangilinan J."/>
            <person name="Lipzen A."/>
            <person name="Riley R."/>
            <person name="Andreopoulos W."/>
            <person name="He G."/>
            <person name="Johnson J."/>
            <person name="Nolan M."/>
            <person name="Tritt A."/>
            <person name="Barry K.W."/>
            <person name="Grigoriev I.V."/>
            <person name="Nagy L.G."/>
            <person name="Hibbett D."/>
            <person name="Henrissat B."/>
            <person name="Matheny P.B."/>
            <person name="Labbe J."/>
            <person name="Martin F.M."/>
        </authorList>
    </citation>
    <scope>NUCLEOTIDE SEQUENCE</scope>
    <source>
        <strain evidence="1">FP105234-sp</strain>
    </source>
</reference>
<organism evidence="1 2">
    <name type="scientific">Auriscalpium vulgare</name>
    <dbReference type="NCBI Taxonomy" id="40419"/>
    <lineage>
        <taxon>Eukaryota</taxon>
        <taxon>Fungi</taxon>
        <taxon>Dikarya</taxon>
        <taxon>Basidiomycota</taxon>
        <taxon>Agaricomycotina</taxon>
        <taxon>Agaricomycetes</taxon>
        <taxon>Russulales</taxon>
        <taxon>Auriscalpiaceae</taxon>
        <taxon>Auriscalpium</taxon>
    </lineage>
</organism>
<dbReference type="Proteomes" id="UP000814033">
    <property type="component" value="Unassembled WGS sequence"/>
</dbReference>
<sequence>MGKVYDHIPADLITWALQQHVFWVATAPLSANGHVNLSPKGVSGTFHVVNQNKVWYEDLTGSGVETISHLRENKRITIMFNAFEGGPRILRLFGTGTVHEFGTTEYEALLPQDQRNPGSRAVIVVDVDRVGSSCGYAVPFYTYAGPRDTLANWVMKLEHKDREQADREPGTTGPGGLVAYWKKTNLKSIDGIPGLESAPASGVTPLSFEKEKEILARAGNRKAQPTADQVVRVAESRGAGEHVRLLLAFVVGIVVATFYGEFSVLAGESLGKLGLLSV</sequence>
<evidence type="ECO:0000313" key="1">
    <source>
        <dbReference type="EMBL" id="KAI0042003.1"/>
    </source>
</evidence>
<dbReference type="EMBL" id="MU276089">
    <property type="protein sequence ID" value="KAI0042003.1"/>
    <property type="molecule type" value="Genomic_DNA"/>
</dbReference>
<comment type="caution">
    <text evidence="1">The sequence shown here is derived from an EMBL/GenBank/DDBJ whole genome shotgun (WGS) entry which is preliminary data.</text>
</comment>
<accession>A0ACB8RD72</accession>
<name>A0ACB8RD72_9AGAM</name>
<protein>
    <submittedName>
        <fullName evidence="1">Uncharacterized protein</fullName>
    </submittedName>
</protein>
<gene>
    <name evidence="1" type="ORF">FA95DRAFT_1564788</name>
</gene>
<proteinExistence type="predicted"/>